<evidence type="ECO:0000256" key="4">
    <source>
        <dbReference type="ARBA" id="ARBA00023136"/>
    </source>
</evidence>
<evidence type="ECO:0000313" key="8">
    <source>
        <dbReference type="Proteomes" id="UP000229757"/>
    </source>
</evidence>
<dbReference type="Proteomes" id="UP000229757">
    <property type="component" value="Chromosome"/>
</dbReference>
<keyword evidence="8" id="KW-1185">Reference proteome</keyword>
<dbReference type="Pfam" id="PF01694">
    <property type="entry name" value="Rhomboid"/>
    <property type="match status" value="1"/>
</dbReference>
<feature type="transmembrane region" description="Helical" evidence="5">
    <location>
        <begin position="182"/>
        <end position="200"/>
    </location>
</feature>
<evidence type="ECO:0000313" key="7">
    <source>
        <dbReference type="EMBL" id="ATX77131.1"/>
    </source>
</evidence>
<comment type="subcellular location">
    <subcellularLocation>
        <location evidence="1">Membrane</location>
        <topology evidence="1">Multi-pass membrane protein</topology>
    </subcellularLocation>
</comment>
<reference evidence="7 8" key="1">
    <citation type="journal article" date="2017" name="Environ. Microbiol.">
        <title>Genomic and physiological analyses of 'Reinekea forsetii' reveal a versatile opportunistic lifestyle during spring algae blooms.</title>
        <authorList>
            <person name="Avci B."/>
            <person name="Hahnke R.L."/>
            <person name="Chafee M."/>
            <person name="Fischer T."/>
            <person name="Gruber-Vodicka H."/>
            <person name="Tegetmeyer H.E."/>
            <person name="Harder J."/>
            <person name="Fuchs B.M."/>
            <person name="Amann R.I."/>
            <person name="Teeling H."/>
        </authorList>
    </citation>
    <scope>NUCLEOTIDE SEQUENCE [LARGE SCALE GENOMIC DNA]</scope>
    <source>
        <strain evidence="7 8">Hel1_31_D35</strain>
    </source>
</reference>
<keyword evidence="4 5" id="KW-0472">Membrane</keyword>
<dbReference type="KEGG" id="rfo:REIFOR_01996"/>
<sequence>MIKFRPTLLVMERFLTVRPTVRGLLWLSFGTLLCSLPLLSEALQYDAAKTAMGQLWRPFTAWLVQLNLRHWLLNQWGLVVMGLLVPPRISLADGVGLVTVWLVASIMLWASDYGLYVGLSGLLYGWLVVLAAQSPYYSLPVRLVFIAAVSVKVCAENGWVSMPMASSSWVGDFIEADIAYRAHLWGLLAGLGFSALRWLVPARS</sequence>
<gene>
    <name evidence="7" type="ORF">REIFOR_01996</name>
</gene>
<proteinExistence type="predicted"/>
<dbReference type="InterPro" id="IPR035952">
    <property type="entry name" value="Rhomboid-like_sf"/>
</dbReference>
<dbReference type="AlphaFoldDB" id="A0A2K8KTD4"/>
<name>A0A2K8KTD4_9GAMM</name>
<protein>
    <submittedName>
        <fullName evidence="7">Peptidase, S54 family</fullName>
    </submittedName>
</protein>
<organism evidence="7 8">
    <name type="scientific">Reinekea forsetii</name>
    <dbReference type="NCBI Taxonomy" id="1336806"/>
    <lineage>
        <taxon>Bacteria</taxon>
        <taxon>Pseudomonadati</taxon>
        <taxon>Pseudomonadota</taxon>
        <taxon>Gammaproteobacteria</taxon>
        <taxon>Oceanospirillales</taxon>
        <taxon>Saccharospirillaceae</taxon>
        <taxon>Reinekea</taxon>
    </lineage>
</organism>
<dbReference type="InterPro" id="IPR022764">
    <property type="entry name" value="Peptidase_S54_rhomboid_dom"/>
</dbReference>
<feature type="transmembrane region" description="Helical" evidence="5">
    <location>
        <begin position="115"/>
        <end position="132"/>
    </location>
</feature>
<evidence type="ECO:0000259" key="6">
    <source>
        <dbReference type="Pfam" id="PF01694"/>
    </source>
</evidence>
<feature type="transmembrane region" description="Helical" evidence="5">
    <location>
        <begin position="91"/>
        <end position="109"/>
    </location>
</feature>
<evidence type="ECO:0000256" key="5">
    <source>
        <dbReference type="SAM" id="Phobius"/>
    </source>
</evidence>
<evidence type="ECO:0000256" key="2">
    <source>
        <dbReference type="ARBA" id="ARBA00022692"/>
    </source>
</evidence>
<evidence type="ECO:0000256" key="1">
    <source>
        <dbReference type="ARBA" id="ARBA00004141"/>
    </source>
</evidence>
<dbReference type="GO" id="GO:0016020">
    <property type="term" value="C:membrane"/>
    <property type="evidence" value="ECO:0007669"/>
    <property type="project" value="UniProtKB-SubCell"/>
</dbReference>
<dbReference type="Gene3D" id="1.20.1540.10">
    <property type="entry name" value="Rhomboid-like"/>
    <property type="match status" value="1"/>
</dbReference>
<keyword evidence="3 5" id="KW-1133">Transmembrane helix</keyword>
<keyword evidence="2 5" id="KW-0812">Transmembrane</keyword>
<dbReference type="EMBL" id="CP011797">
    <property type="protein sequence ID" value="ATX77131.1"/>
    <property type="molecule type" value="Genomic_DNA"/>
</dbReference>
<dbReference type="SUPFAM" id="SSF144091">
    <property type="entry name" value="Rhomboid-like"/>
    <property type="match status" value="1"/>
</dbReference>
<evidence type="ECO:0000256" key="3">
    <source>
        <dbReference type="ARBA" id="ARBA00022989"/>
    </source>
</evidence>
<feature type="domain" description="Peptidase S54 rhomboid" evidence="6">
    <location>
        <begin position="53"/>
        <end position="196"/>
    </location>
</feature>
<accession>A0A2K8KTD4</accession>
<dbReference type="GO" id="GO:0004252">
    <property type="term" value="F:serine-type endopeptidase activity"/>
    <property type="evidence" value="ECO:0007669"/>
    <property type="project" value="InterPro"/>
</dbReference>